<evidence type="ECO:0000259" key="2">
    <source>
        <dbReference type="Pfam" id="PF17919"/>
    </source>
</evidence>
<keyword evidence="4" id="KW-1185">Reference proteome</keyword>
<name>A0A0V1FKD9_TRIPS</name>
<dbReference type="AlphaFoldDB" id="A0A0V1FKD9"/>
<reference evidence="3 4" key="1">
    <citation type="submission" date="2015-01" db="EMBL/GenBank/DDBJ databases">
        <title>Evolution of Trichinella species and genotypes.</title>
        <authorList>
            <person name="Korhonen P.K."/>
            <person name="Edoardo P."/>
            <person name="Giuseppe L.R."/>
            <person name="Gasser R.B."/>
        </authorList>
    </citation>
    <scope>NUCLEOTIDE SEQUENCE [LARGE SCALE GENOMIC DNA]</scope>
    <source>
        <strain evidence="3">ISS470</strain>
    </source>
</reference>
<protein>
    <submittedName>
        <fullName evidence="3">Retrovirus-related Pol polyprotein from transposon 17.6</fullName>
    </submittedName>
</protein>
<feature type="domain" description="Reverse transcriptase/retrotransposon-derived protein RNase H-like" evidence="2">
    <location>
        <begin position="331"/>
        <end position="392"/>
    </location>
</feature>
<sequence>MAELQAGHAPSVAGKLNGLEISLLLDSGANPPEAPSGSATGEECAYAARGHCRCRWEAGGDASTSPLWKAWSILGTNFLDQYVKLIDWQDGEMTMTDCPRIRIVHKPGRSARLSIGCARVTASPGEVWERPETDSGKLEACASALVDRAFCAAYSGGADRSSHAVKLILNEQTSSSTASRPEGPSRTLDLASGYWQVEVAKTDQEKTVFSTPMGLFQFRLMPSVPCNAPATFQRLIEKAMKGLTWKTCLVYLDDIIVFGKTEEEHLQRLDRVLSRLQFVGLKIKPEKCQLMRHSVHCLSHVVTQSGIGTDPEVTEAVQRWPTPRCVKEGLKKEEAFTSMKQALVSPPILGHPDFDRTFLLDVDASEDAVGAVLSQQGEQNPPAVIANASRSL</sequence>
<dbReference type="EMBL" id="JYDT01000069">
    <property type="protein sequence ID" value="KRY86544.1"/>
    <property type="molecule type" value="Genomic_DNA"/>
</dbReference>
<gene>
    <name evidence="3" type="primary">pol</name>
    <name evidence="3" type="ORF">T4D_9574</name>
</gene>
<dbReference type="PANTHER" id="PTHR33064">
    <property type="entry name" value="POL PROTEIN"/>
    <property type="match status" value="1"/>
</dbReference>
<dbReference type="Pfam" id="PF17919">
    <property type="entry name" value="RT_RNaseH_2"/>
    <property type="match status" value="1"/>
</dbReference>
<accession>A0A0V1FKD9</accession>
<evidence type="ECO:0000259" key="1">
    <source>
        <dbReference type="Pfam" id="PF00078"/>
    </source>
</evidence>
<proteinExistence type="predicted"/>
<organism evidence="3 4">
    <name type="scientific">Trichinella pseudospiralis</name>
    <name type="common">Parasitic roundworm</name>
    <dbReference type="NCBI Taxonomy" id="6337"/>
    <lineage>
        <taxon>Eukaryota</taxon>
        <taxon>Metazoa</taxon>
        <taxon>Ecdysozoa</taxon>
        <taxon>Nematoda</taxon>
        <taxon>Enoplea</taxon>
        <taxon>Dorylaimia</taxon>
        <taxon>Trichinellida</taxon>
        <taxon>Trichinellidae</taxon>
        <taxon>Trichinella</taxon>
    </lineage>
</organism>
<dbReference type="PANTHER" id="PTHR33064:SF29">
    <property type="entry name" value="PEPTIDASE A2 DOMAIN-CONTAINING PROTEIN-RELATED"/>
    <property type="match status" value="1"/>
</dbReference>
<evidence type="ECO:0000313" key="4">
    <source>
        <dbReference type="Proteomes" id="UP000054995"/>
    </source>
</evidence>
<dbReference type="Gene3D" id="3.30.70.270">
    <property type="match status" value="1"/>
</dbReference>
<dbReference type="InterPro" id="IPR000477">
    <property type="entry name" value="RT_dom"/>
</dbReference>
<dbReference type="InterPro" id="IPR043128">
    <property type="entry name" value="Rev_trsase/Diguanyl_cyclase"/>
</dbReference>
<evidence type="ECO:0000313" key="3">
    <source>
        <dbReference type="EMBL" id="KRY86544.1"/>
    </source>
</evidence>
<dbReference type="InterPro" id="IPR051320">
    <property type="entry name" value="Viral_Replic_Matur_Polypro"/>
</dbReference>
<dbReference type="Gene3D" id="3.10.10.10">
    <property type="entry name" value="HIV Type 1 Reverse Transcriptase, subunit A, domain 1"/>
    <property type="match status" value="1"/>
</dbReference>
<feature type="domain" description="Reverse transcriptase" evidence="1">
    <location>
        <begin position="187"/>
        <end position="300"/>
    </location>
</feature>
<dbReference type="CDD" id="cd01647">
    <property type="entry name" value="RT_LTR"/>
    <property type="match status" value="1"/>
</dbReference>
<dbReference type="Proteomes" id="UP000054995">
    <property type="component" value="Unassembled WGS sequence"/>
</dbReference>
<dbReference type="SUPFAM" id="SSF56672">
    <property type="entry name" value="DNA/RNA polymerases"/>
    <property type="match status" value="1"/>
</dbReference>
<comment type="caution">
    <text evidence="3">The sequence shown here is derived from an EMBL/GenBank/DDBJ whole genome shotgun (WGS) entry which is preliminary data.</text>
</comment>
<dbReference type="Pfam" id="PF00078">
    <property type="entry name" value="RVT_1"/>
    <property type="match status" value="1"/>
</dbReference>
<dbReference type="InterPro" id="IPR041577">
    <property type="entry name" value="RT_RNaseH_2"/>
</dbReference>
<dbReference type="InterPro" id="IPR043502">
    <property type="entry name" value="DNA/RNA_pol_sf"/>
</dbReference>
<dbReference type="FunFam" id="3.30.70.270:FF:000003">
    <property type="entry name" value="Transposon Ty3-G Gag-Pol polyprotein"/>
    <property type="match status" value="1"/>
</dbReference>
<dbReference type="OrthoDB" id="5856733at2759"/>